<keyword evidence="2" id="KW-0732">Signal</keyword>
<dbReference type="RefSeq" id="WP_205118411.1">
    <property type="nucleotide sequence ID" value="NZ_JAFBCM010000001.1"/>
</dbReference>
<evidence type="ECO:0000259" key="3">
    <source>
        <dbReference type="Pfam" id="PF07995"/>
    </source>
</evidence>
<comment type="caution">
    <text evidence="4">The sequence shown here is derived from an EMBL/GenBank/DDBJ whole genome shotgun (WGS) entry which is preliminary data.</text>
</comment>
<feature type="signal peptide" evidence="2">
    <location>
        <begin position="1"/>
        <end position="24"/>
    </location>
</feature>
<feature type="compositionally biased region" description="Low complexity" evidence="1">
    <location>
        <begin position="49"/>
        <end position="70"/>
    </location>
</feature>
<dbReference type="Pfam" id="PF07995">
    <property type="entry name" value="GSDH"/>
    <property type="match status" value="1"/>
</dbReference>
<dbReference type="InterPro" id="IPR011041">
    <property type="entry name" value="Quinoprot_gluc/sorb_DH_b-prop"/>
</dbReference>
<protein>
    <submittedName>
        <fullName evidence="4">PQQ-dependent sugar dehydrogenase</fullName>
    </submittedName>
</protein>
<gene>
    <name evidence="4" type="ORF">ACFOUW_10860</name>
</gene>
<evidence type="ECO:0000313" key="5">
    <source>
        <dbReference type="Proteomes" id="UP001595699"/>
    </source>
</evidence>
<dbReference type="PANTHER" id="PTHR19328:SF13">
    <property type="entry name" value="HIPL1 PROTEIN"/>
    <property type="match status" value="1"/>
</dbReference>
<feature type="domain" description="Glucose/Sorbosone dehydrogenase" evidence="3">
    <location>
        <begin position="85"/>
        <end position="377"/>
    </location>
</feature>
<reference evidence="5" key="1">
    <citation type="journal article" date="2019" name="Int. J. Syst. Evol. Microbiol.">
        <title>The Global Catalogue of Microorganisms (GCM) 10K type strain sequencing project: providing services to taxonomists for standard genome sequencing and annotation.</title>
        <authorList>
            <consortium name="The Broad Institute Genomics Platform"/>
            <consortium name="The Broad Institute Genome Sequencing Center for Infectious Disease"/>
            <person name="Wu L."/>
            <person name="Ma J."/>
        </authorList>
    </citation>
    <scope>NUCLEOTIDE SEQUENCE [LARGE SCALE GENOMIC DNA]</scope>
    <source>
        <strain evidence="5">CGMCC 4.7241</strain>
    </source>
</reference>
<feature type="chain" id="PRO_5046359277" evidence="2">
    <location>
        <begin position="25"/>
        <end position="393"/>
    </location>
</feature>
<dbReference type="InterPro" id="IPR012938">
    <property type="entry name" value="Glc/Sorbosone_DH"/>
</dbReference>
<evidence type="ECO:0000256" key="1">
    <source>
        <dbReference type="SAM" id="MobiDB-lite"/>
    </source>
</evidence>
<dbReference type="EMBL" id="JBHRZH010000008">
    <property type="protein sequence ID" value="MFC3761342.1"/>
    <property type="molecule type" value="Genomic_DNA"/>
</dbReference>
<accession>A0ABV7Y863</accession>
<dbReference type="PANTHER" id="PTHR19328">
    <property type="entry name" value="HEDGEHOG-INTERACTING PROTEIN"/>
    <property type="match status" value="1"/>
</dbReference>
<keyword evidence="5" id="KW-1185">Reference proteome</keyword>
<dbReference type="SUPFAM" id="SSF50952">
    <property type="entry name" value="Soluble quinoprotein glucose dehydrogenase"/>
    <property type="match status" value="1"/>
</dbReference>
<evidence type="ECO:0000256" key="2">
    <source>
        <dbReference type="SAM" id="SignalP"/>
    </source>
</evidence>
<organism evidence="4 5">
    <name type="scientific">Tenggerimyces flavus</name>
    <dbReference type="NCBI Taxonomy" id="1708749"/>
    <lineage>
        <taxon>Bacteria</taxon>
        <taxon>Bacillati</taxon>
        <taxon>Actinomycetota</taxon>
        <taxon>Actinomycetes</taxon>
        <taxon>Propionibacteriales</taxon>
        <taxon>Nocardioidaceae</taxon>
        <taxon>Tenggerimyces</taxon>
    </lineage>
</organism>
<feature type="region of interest" description="Disordered" evidence="1">
    <location>
        <begin position="24"/>
        <end position="78"/>
    </location>
</feature>
<dbReference type="InterPro" id="IPR011042">
    <property type="entry name" value="6-blade_b-propeller_TolB-like"/>
</dbReference>
<name>A0ABV7Y863_9ACTN</name>
<dbReference type="PROSITE" id="PS51257">
    <property type="entry name" value="PROKAR_LIPOPROTEIN"/>
    <property type="match status" value="1"/>
</dbReference>
<feature type="compositionally biased region" description="Low complexity" evidence="1">
    <location>
        <begin position="30"/>
        <end position="39"/>
    </location>
</feature>
<dbReference type="Proteomes" id="UP001595699">
    <property type="component" value="Unassembled WGS sequence"/>
</dbReference>
<proteinExistence type="predicted"/>
<dbReference type="Gene3D" id="2.120.10.30">
    <property type="entry name" value="TolB, C-terminal domain"/>
    <property type="match status" value="1"/>
</dbReference>
<evidence type="ECO:0000313" key="4">
    <source>
        <dbReference type="EMBL" id="MFC3761342.1"/>
    </source>
</evidence>
<sequence>MRRVIAGTACAALVLGLAACTANQEPQAGASTPTGTPSDSPTPTPAEPSPSASASATAPASPTATPEPTSVPDPTVAGDVATGITSPWGLVFLPDRSALVAERDTGEIKHVTNGELTSIGEVPGVNPSSEGGLLGLAIPPTFETDRWVYAYFSGDDDNRIVRMRYEGTSLGAPEVILDGIPMAGTHNGGRMRFGPDGNLWVGTGDGSDGENSQDRNSLGGKILRITPDGDPAEGNPFPGSPVYSLGHRNVQGLAFDPAGRLWAAEFGQNTWDELNLIQPGRNYGWPEVEGQEGNPDFVDPVAQWPTSDASPSGLAYASGGLWMAGLRGQRLWRIQIREGAMVGQPRAFFTEDYGRLRTVETAPDGSLWLTTSNTDGRGDPREGDDRILRLTLS</sequence>